<feature type="transmembrane region" description="Helical" evidence="1">
    <location>
        <begin position="148"/>
        <end position="171"/>
    </location>
</feature>
<reference evidence="2" key="1">
    <citation type="journal article" date="2020" name="mSystems">
        <title>Genome- and Community-Level Interaction Insights into Carbon Utilization and Element Cycling Functions of Hydrothermarchaeota in Hydrothermal Sediment.</title>
        <authorList>
            <person name="Zhou Z."/>
            <person name="Liu Y."/>
            <person name="Xu W."/>
            <person name="Pan J."/>
            <person name="Luo Z.H."/>
            <person name="Li M."/>
        </authorList>
    </citation>
    <scope>NUCLEOTIDE SEQUENCE [LARGE SCALE GENOMIC DNA]</scope>
    <source>
        <strain evidence="2">SpSt-361</strain>
    </source>
</reference>
<evidence type="ECO:0000256" key="1">
    <source>
        <dbReference type="SAM" id="Phobius"/>
    </source>
</evidence>
<sequence>MAAFAILAGFLSFISLGRLEGIEIVALPILPSLFAFGVSLNQHFFPNFHPTVKGLSRVAFFACFYILLLALNVFKVERGRGERIPLEKAAKPVIFLATFGVSFLLLTALYKFELGVSLNVLVIFILVFLLTLDALWFLTIADLLEQKFFVMAGLVAVAAVQVTLAFSFFSWKAHLRGLSEAVFFYAALGVTRAYQEKHLKYSIILEYILASLAVFLFARFI</sequence>
<evidence type="ECO:0000313" key="2">
    <source>
        <dbReference type="EMBL" id="HEX61799.1"/>
    </source>
</evidence>
<gene>
    <name evidence="2" type="ORF">ENR01_01420</name>
</gene>
<keyword evidence="1" id="KW-0472">Membrane</keyword>
<feature type="transmembrane region" description="Helical" evidence="1">
    <location>
        <begin position="201"/>
        <end position="220"/>
    </location>
</feature>
<comment type="caution">
    <text evidence="2">The sequence shown here is derived from an EMBL/GenBank/DDBJ whole genome shotgun (WGS) entry which is preliminary data.</text>
</comment>
<dbReference type="EMBL" id="DSPJ01000042">
    <property type="protein sequence ID" value="HEX61799.1"/>
    <property type="molecule type" value="Genomic_DNA"/>
</dbReference>
<protein>
    <submittedName>
        <fullName evidence="2">Uncharacterized protein</fullName>
    </submittedName>
</protein>
<keyword evidence="1" id="KW-0812">Transmembrane</keyword>
<dbReference type="AlphaFoldDB" id="A0A831Z2G9"/>
<feature type="transmembrane region" description="Helical" evidence="1">
    <location>
        <begin position="118"/>
        <end position="141"/>
    </location>
</feature>
<feature type="transmembrane region" description="Helical" evidence="1">
    <location>
        <begin position="93"/>
        <end position="112"/>
    </location>
</feature>
<feature type="transmembrane region" description="Helical" evidence="1">
    <location>
        <begin position="54"/>
        <end position="73"/>
    </location>
</feature>
<keyword evidence="1" id="KW-1133">Transmembrane helix</keyword>
<accession>A0A831Z2G9</accession>
<name>A0A831Z2G9_UNCKA</name>
<proteinExistence type="predicted"/>
<organism evidence="2">
    <name type="scientific">candidate division WWE3 bacterium</name>
    <dbReference type="NCBI Taxonomy" id="2053526"/>
    <lineage>
        <taxon>Bacteria</taxon>
        <taxon>Katanobacteria</taxon>
    </lineage>
</organism>